<gene>
    <name evidence="1" type="ORF">PsorP6_009220</name>
</gene>
<comment type="caution">
    <text evidence="1">The sequence shown here is derived from an EMBL/GenBank/DDBJ whole genome shotgun (WGS) entry which is preliminary data.</text>
</comment>
<accession>A0ACC0VY13</accession>
<organism evidence="1 2">
    <name type="scientific">Peronosclerospora sorghi</name>
    <dbReference type="NCBI Taxonomy" id="230839"/>
    <lineage>
        <taxon>Eukaryota</taxon>
        <taxon>Sar</taxon>
        <taxon>Stramenopiles</taxon>
        <taxon>Oomycota</taxon>
        <taxon>Peronosporomycetes</taxon>
        <taxon>Peronosporales</taxon>
        <taxon>Peronosporaceae</taxon>
        <taxon>Peronosclerospora</taxon>
    </lineage>
</organism>
<proteinExistence type="predicted"/>
<dbReference type="Proteomes" id="UP001163321">
    <property type="component" value="Chromosome 5"/>
</dbReference>
<evidence type="ECO:0000313" key="2">
    <source>
        <dbReference type="Proteomes" id="UP001163321"/>
    </source>
</evidence>
<sequence>MSDDDDERCARERHRAHVSSVLSQLPQTQEEDEVDTSPMVHATARTTTTYSSNAGVPEDSPRSASHASSKYSSAGDARRRRKAFTGLSNQGATCYMNSLLQSMYMTPEFRQGLYRWTRPSDSTEKARAASDPHDDDETEENIPFQLQNLFAKLQLTTQDAISTKALTKSFGWTGADVFQQHDVQELCRVLLDALEKSFKHTVNEHLVNDLFQGALKDYVQCRACGYESSRIDQFLDLSLVIRPFGSSEMMKTVEEAIELFLRPEVLEHENQWMCERCHVKRDAIKGLKFSKLPYILMLQLKRFDFDYATMTRIKLHNQVTFPKYLDMNSYVSDEQSGARGKIARKMSMERHVLEGRHSGHKTSDNGASAIKGASSPPSTSLLGRRTHRLSSTDESHPMLFQPSGETVDDETKEDDDETHATSSFDTWSATFDPTVMIKRSGPHVYELYSILIHSGSALGGHYYAYIKSLETGKWYNFNDANVSEISDTELKTAFGGASGSTYSLRYSTCAYMLLYRLVSVEKNVNVIAPESIPDSLKARVGADEEKMQQMERDRLELAKKVQVKFYMKGTKPKSIEKALYLYKTATIREALTLACAAFANDKDVVVPSIENVRLRGYNDYTCLLSTPYDGQDDMTLTDVGIYAGQQLFLETKSDDEAWDAHDPLKLQLFVRRFHDGAAEAASTAPSLVVKCIQVPEDADLAALSAIVATKFRVPRDRKLRFLKKSATSYSLAAVKILNPSDEPSTQTLRLKTDLHLINGTEVYLEETLDLALASPAEAFFEREANLISVNFKYLTHPAEPISIDRRETIRMLKEKISAKIGLPSSAFKLLRGINSAGVEIKAIDSTLSKLAIGSNHTVFAVEGTPLNPGEYNFRLMLYDPGRKATSHDHAPRDDADKDLFELDDVFVSTAKDDAELVFVTQLVVSEEMMVDALREKVWHALVSNNVVPATTDRNPTVAHVRLRDLRQNTMTSVLVNGQKLVEASKLAVYEGRSLVAELLPAPETAMNPHRLVDFVYVNRATWRFVQSMRREVVVSTAEETAPEQSLALAASSAFSIPVERLRFARVPSHRDSVDILEVVKYDFVPVAAFAHVEMEYQELFLVSDESVLLTYMSKHEQQLIQTFLTKKADEKTRAVSAKYASSPITYQQYEKPKEAALVIRTRSRTSEQREADSGSSTGKPSRRGVRIQASSAHRGTDVAVQAHVSSDTDDEDETDFLTDKTDAVDLNLFGDLS</sequence>
<protein>
    <submittedName>
        <fullName evidence="1">Uncharacterized protein</fullName>
    </submittedName>
</protein>
<reference evidence="1 2" key="1">
    <citation type="journal article" date="2022" name="bioRxiv">
        <title>The genome of the oomycete Peronosclerospora sorghi, a cosmopolitan pathogen of maize and sorghum, is inflated with dispersed pseudogenes.</title>
        <authorList>
            <person name="Fletcher K."/>
            <person name="Martin F."/>
            <person name="Isakeit T."/>
            <person name="Cavanaugh K."/>
            <person name="Magill C."/>
            <person name="Michelmore R."/>
        </authorList>
    </citation>
    <scope>NUCLEOTIDE SEQUENCE [LARGE SCALE GENOMIC DNA]</scope>
    <source>
        <strain evidence="1">P6</strain>
    </source>
</reference>
<name>A0ACC0VY13_9STRA</name>
<evidence type="ECO:0000313" key="1">
    <source>
        <dbReference type="EMBL" id="KAI9911423.1"/>
    </source>
</evidence>
<keyword evidence="2" id="KW-1185">Reference proteome</keyword>
<dbReference type="EMBL" id="CM047584">
    <property type="protein sequence ID" value="KAI9911423.1"/>
    <property type="molecule type" value="Genomic_DNA"/>
</dbReference>